<accession>A0A6J7WGT2</accession>
<reference evidence="1" key="1">
    <citation type="submission" date="2020-05" db="EMBL/GenBank/DDBJ databases">
        <authorList>
            <person name="Chiriac C."/>
            <person name="Salcher M."/>
            <person name="Ghai R."/>
            <person name="Kavagutti S V."/>
        </authorList>
    </citation>
    <scope>NUCLEOTIDE SEQUENCE</scope>
</reference>
<gene>
    <name evidence="1" type="ORF">UFOVP190_12</name>
</gene>
<sequence length="85" mass="9861">MVMKIYTKVVVPEHYKNAEYYAARKWCTKTFGASNSREAKGAGRPWYANRQWVQKLTASGYGHYHIASFYFKNPADATAFSLRWS</sequence>
<evidence type="ECO:0000313" key="1">
    <source>
        <dbReference type="EMBL" id="CAB5214100.1"/>
    </source>
</evidence>
<dbReference type="EMBL" id="LR798243">
    <property type="protein sequence ID" value="CAB5214100.1"/>
    <property type="molecule type" value="Genomic_DNA"/>
</dbReference>
<proteinExistence type="predicted"/>
<organism evidence="1">
    <name type="scientific">uncultured Caudovirales phage</name>
    <dbReference type="NCBI Taxonomy" id="2100421"/>
    <lineage>
        <taxon>Viruses</taxon>
        <taxon>Duplodnaviria</taxon>
        <taxon>Heunggongvirae</taxon>
        <taxon>Uroviricota</taxon>
        <taxon>Caudoviricetes</taxon>
        <taxon>Peduoviridae</taxon>
        <taxon>Maltschvirus</taxon>
        <taxon>Maltschvirus maltsch</taxon>
    </lineage>
</organism>
<name>A0A6J7WGT2_9CAUD</name>
<protein>
    <submittedName>
        <fullName evidence="1">Uncharacterized protein</fullName>
    </submittedName>
</protein>